<dbReference type="PANTHER" id="PTHR43155:SF2">
    <property type="entry name" value="CYCLIC DI-GMP PHOSPHODIESTERASE PA4108"/>
    <property type="match status" value="1"/>
</dbReference>
<dbReference type="SUPFAM" id="SSF51735">
    <property type="entry name" value="NAD(P)-binding Rossmann-fold domains"/>
    <property type="match status" value="1"/>
</dbReference>
<dbReference type="Gene3D" id="1.10.3210.10">
    <property type="entry name" value="Hypothetical protein af1432"/>
    <property type="match status" value="1"/>
</dbReference>
<dbReference type="SUPFAM" id="SSF109604">
    <property type="entry name" value="HD-domain/PDEase-like"/>
    <property type="match status" value="1"/>
</dbReference>
<dbReference type="InterPro" id="IPR036291">
    <property type="entry name" value="NAD(P)-bd_dom_sf"/>
</dbReference>
<evidence type="ECO:0000259" key="1">
    <source>
        <dbReference type="PROSITE" id="PS51832"/>
    </source>
</evidence>
<name>A0ABS3AVN3_9BACT</name>
<sequence length="344" mass="38786">MEGLKRYHDMTKAELICELQRLQQPIVESTSPMGITCWVNILFIGGGKGCREFLKLLHSYTPRHITVNILGVADPLPDAPGRKYAEEIGIPTSSDYLDFLYDDRLDLIIELTNQEKILDTIFEKKLHKTRVMDHMGALFLWEVISLKESHDELHRSLEDTVACLGATTETRDPYTAGHQQRVDRLACAIALELGLEQQQILGLHFAAVLHDIGKIALPAMYLSKPTALSSEERAIIKCHAEVGFDILKKIRFPWPVAEIVYQHHELLDGQGYPRGLTEKDILLEAKILTVADVFEAMSADRPYRPSLGVDIALEEIRAGKGVRYHAESVDACVVLITEKQFNYN</sequence>
<dbReference type="NCBIfam" id="TIGR00277">
    <property type="entry name" value="HDIG"/>
    <property type="match status" value="1"/>
</dbReference>
<gene>
    <name evidence="2" type="ORF">JYU06_00725</name>
</gene>
<feature type="domain" description="HD-GYP" evidence="1">
    <location>
        <begin position="153"/>
        <end position="344"/>
    </location>
</feature>
<comment type="caution">
    <text evidence="2">The sequence shown here is derived from an EMBL/GenBank/DDBJ whole genome shotgun (WGS) entry which is preliminary data.</text>
</comment>
<accession>A0ABS3AVN3</accession>
<proteinExistence type="predicted"/>
<evidence type="ECO:0000313" key="2">
    <source>
        <dbReference type="EMBL" id="MBN4068036.1"/>
    </source>
</evidence>
<reference evidence="2 3" key="1">
    <citation type="submission" date="2021-02" db="EMBL/GenBank/DDBJ databases">
        <title>Activity-based single-cell genomes from oceanic crustal fluid captures similar information to metagenomic and metatranscriptomic surveys with orders of magnitude less sampling.</title>
        <authorList>
            <person name="D'Angelo T.S."/>
            <person name="Orcutt B.N."/>
        </authorList>
    </citation>
    <scope>NUCLEOTIDE SEQUENCE [LARGE SCALE GENOMIC DNA]</scope>
    <source>
        <strain evidence="2">AH-315-G02</strain>
    </source>
</reference>
<dbReference type="PROSITE" id="PS51832">
    <property type="entry name" value="HD_GYP"/>
    <property type="match status" value="1"/>
</dbReference>
<dbReference type="CDD" id="cd00077">
    <property type="entry name" value="HDc"/>
    <property type="match status" value="1"/>
</dbReference>
<evidence type="ECO:0000313" key="3">
    <source>
        <dbReference type="Proteomes" id="UP000717534"/>
    </source>
</evidence>
<dbReference type="PANTHER" id="PTHR43155">
    <property type="entry name" value="CYCLIC DI-GMP PHOSPHODIESTERASE PA4108-RELATED"/>
    <property type="match status" value="1"/>
</dbReference>
<dbReference type="SMART" id="SM00471">
    <property type="entry name" value="HDc"/>
    <property type="match status" value="1"/>
</dbReference>
<protein>
    <submittedName>
        <fullName evidence="2">HD domain-containing protein</fullName>
    </submittedName>
</protein>
<dbReference type="Pfam" id="PF13487">
    <property type="entry name" value="HD_5"/>
    <property type="match status" value="1"/>
</dbReference>
<dbReference type="InterPro" id="IPR006675">
    <property type="entry name" value="HDIG_dom"/>
</dbReference>
<keyword evidence="3" id="KW-1185">Reference proteome</keyword>
<dbReference type="InterPro" id="IPR037522">
    <property type="entry name" value="HD_GYP_dom"/>
</dbReference>
<dbReference type="EMBL" id="JAFITO010000003">
    <property type="protein sequence ID" value="MBN4068036.1"/>
    <property type="molecule type" value="Genomic_DNA"/>
</dbReference>
<dbReference type="Proteomes" id="UP000717534">
    <property type="component" value="Unassembled WGS sequence"/>
</dbReference>
<dbReference type="InterPro" id="IPR003607">
    <property type="entry name" value="HD/PDEase_dom"/>
</dbReference>
<organism evidence="2 3">
    <name type="scientific">Desulfotalea psychrophila</name>
    <dbReference type="NCBI Taxonomy" id="84980"/>
    <lineage>
        <taxon>Bacteria</taxon>
        <taxon>Pseudomonadati</taxon>
        <taxon>Thermodesulfobacteriota</taxon>
        <taxon>Desulfobulbia</taxon>
        <taxon>Desulfobulbales</taxon>
        <taxon>Desulfocapsaceae</taxon>
        <taxon>Desulfotalea</taxon>
    </lineage>
</organism>